<dbReference type="SUPFAM" id="SSF54593">
    <property type="entry name" value="Glyoxalase/Bleomycin resistance protein/Dihydroxybiphenyl dioxygenase"/>
    <property type="match status" value="1"/>
</dbReference>
<name>A0ABP7CYT0_9ACTN</name>
<sequence length="52" mass="5520">MTLDLTFEDPTSAAQFTRAVAGSVDVLLTESRPMPWGQNYGIVTDPDGYGGA</sequence>
<dbReference type="EMBL" id="BAAAYX010000002">
    <property type="protein sequence ID" value="GAA3696715.1"/>
    <property type="molecule type" value="Genomic_DNA"/>
</dbReference>
<accession>A0ABP7CYT0</accession>
<dbReference type="InterPro" id="IPR029068">
    <property type="entry name" value="Glyas_Bleomycin-R_OHBP_Dase"/>
</dbReference>
<proteinExistence type="predicted"/>
<protein>
    <recommendedName>
        <fullName evidence="3">Glyoxalase</fullName>
    </recommendedName>
</protein>
<evidence type="ECO:0008006" key="3">
    <source>
        <dbReference type="Google" id="ProtNLM"/>
    </source>
</evidence>
<dbReference type="Proteomes" id="UP001500051">
    <property type="component" value="Unassembled WGS sequence"/>
</dbReference>
<keyword evidence="2" id="KW-1185">Reference proteome</keyword>
<evidence type="ECO:0000313" key="2">
    <source>
        <dbReference type="Proteomes" id="UP001500051"/>
    </source>
</evidence>
<reference evidence="2" key="1">
    <citation type="journal article" date="2019" name="Int. J. Syst. Evol. Microbiol.">
        <title>The Global Catalogue of Microorganisms (GCM) 10K type strain sequencing project: providing services to taxonomists for standard genome sequencing and annotation.</title>
        <authorList>
            <consortium name="The Broad Institute Genomics Platform"/>
            <consortium name="The Broad Institute Genome Sequencing Center for Infectious Disease"/>
            <person name="Wu L."/>
            <person name="Ma J."/>
        </authorList>
    </citation>
    <scope>NUCLEOTIDE SEQUENCE [LARGE SCALE GENOMIC DNA]</scope>
    <source>
        <strain evidence="2">JCM 16548</strain>
    </source>
</reference>
<gene>
    <name evidence="1" type="ORF">GCM10022204_10840</name>
</gene>
<organism evidence="1 2">
    <name type="scientific">Microlunatus aurantiacus</name>
    <dbReference type="NCBI Taxonomy" id="446786"/>
    <lineage>
        <taxon>Bacteria</taxon>
        <taxon>Bacillati</taxon>
        <taxon>Actinomycetota</taxon>
        <taxon>Actinomycetes</taxon>
        <taxon>Propionibacteriales</taxon>
        <taxon>Propionibacteriaceae</taxon>
        <taxon>Microlunatus</taxon>
    </lineage>
</organism>
<evidence type="ECO:0000313" key="1">
    <source>
        <dbReference type="EMBL" id="GAA3696715.1"/>
    </source>
</evidence>
<comment type="caution">
    <text evidence="1">The sequence shown here is derived from an EMBL/GenBank/DDBJ whole genome shotgun (WGS) entry which is preliminary data.</text>
</comment>